<protein>
    <submittedName>
        <fullName evidence="2">Uncharacterized protein</fullName>
    </submittedName>
</protein>
<comment type="caution">
    <text evidence="2">The sequence shown here is derived from an EMBL/GenBank/DDBJ whole genome shotgun (WGS) entry which is preliminary data.</text>
</comment>
<dbReference type="EMBL" id="JBHSMD010000002">
    <property type="protein sequence ID" value="MFC5492770.1"/>
    <property type="molecule type" value="Genomic_DNA"/>
</dbReference>
<feature type="compositionally biased region" description="Low complexity" evidence="1">
    <location>
        <begin position="12"/>
        <end position="22"/>
    </location>
</feature>
<gene>
    <name evidence="2" type="ORF">ACFPKY_06655</name>
</gene>
<sequence>MLDDGDVKATMPPVAETATTGTGAPALVRRSAPRPVVLTEMVCVAPLRRAWP</sequence>
<accession>A0ABW0MWR0</accession>
<proteinExistence type="predicted"/>
<organism evidence="2 3">
    <name type="scientific">Nocardioides caricicola</name>
    <dbReference type="NCBI Taxonomy" id="634770"/>
    <lineage>
        <taxon>Bacteria</taxon>
        <taxon>Bacillati</taxon>
        <taxon>Actinomycetota</taxon>
        <taxon>Actinomycetes</taxon>
        <taxon>Propionibacteriales</taxon>
        <taxon>Nocardioidaceae</taxon>
        <taxon>Nocardioides</taxon>
    </lineage>
</organism>
<keyword evidence="3" id="KW-1185">Reference proteome</keyword>
<reference evidence="3" key="1">
    <citation type="journal article" date="2019" name="Int. J. Syst. Evol. Microbiol.">
        <title>The Global Catalogue of Microorganisms (GCM) 10K type strain sequencing project: providing services to taxonomists for standard genome sequencing and annotation.</title>
        <authorList>
            <consortium name="The Broad Institute Genomics Platform"/>
            <consortium name="The Broad Institute Genome Sequencing Center for Infectious Disease"/>
            <person name="Wu L."/>
            <person name="Ma J."/>
        </authorList>
    </citation>
    <scope>NUCLEOTIDE SEQUENCE [LARGE SCALE GENOMIC DNA]</scope>
    <source>
        <strain evidence="3">KACC 13778</strain>
    </source>
</reference>
<evidence type="ECO:0000313" key="3">
    <source>
        <dbReference type="Proteomes" id="UP001595956"/>
    </source>
</evidence>
<dbReference type="RefSeq" id="WP_345171251.1">
    <property type="nucleotide sequence ID" value="NZ_BAABFQ010000003.1"/>
</dbReference>
<feature type="region of interest" description="Disordered" evidence="1">
    <location>
        <begin position="1"/>
        <end position="22"/>
    </location>
</feature>
<evidence type="ECO:0000256" key="1">
    <source>
        <dbReference type="SAM" id="MobiDB-lite"/>
    </source>
</evidence>
<name>A0ABW0MWR0_9ACTN</name>
<dbReference type="Proteomes" id="UP001595956">
    <property type="component" value="Unassembled WGS sequence"/>
</dbReference>
<evidence type="ECO:0000313" key="2">
    <source>
        <dbReference type="EMBL" id="MFC5492770.1"/>
    </source>
</evidence>